<dbReference type="Pfam" id="PF09329">
    <property type="entry name" value="zf-primase"/>
    <property type="match status" value="1"/>
</dbReference>
<dbReference type="InterPro" id="IPR055065">
    <property type="entry name" value="OB_MCM10"/>
</dbReference>
<gene>
    <name evidence="12" type="primary">LOC100905198</name>
</gene>
<feature type="compositionally biased region" description="Polar residues" evidence="9">
    <location>
        <begin position="93"/>
        <end position="109"/>
    </location>
</feature>
<dbReference type="KEGG" id="goe:100905198"/>
<dbReference type="Pfam" id="PF24863">
    <property type="entry name" value="zf-CCCH_Mcm10"/>
    <property type="match status" value="1"/>
</dbReference>
<evidence type="ECO:0000256" key="1">
    <source>
        <dbReference type="ARBA" id="ARBA00004123"/>
    </source>
</evidence>
<dbReference type="Pfam" id="PF09332">
    <property type="entry name" value="Mcm10"/>
    <property type="match status" value="1"/>
</dbReference>
<dbReference type="PANTHER" id="PTHR13454">
    <property type="entry name" value="PROTEIN MCM10 HOMOLOG"/>
    <property type="match status" value="1"/>
</dbReference>
<comment type="subcellular location">
    <subcellularLocation>
        <location evidence="1">Nucleus</location>
    </subcellularLocation>
</comment>
<dbReference type="GO" id="GO:0003688">
    <property type="term" value="F:DNA replication origin binding"/>
    <property type="evidence" value="ECO:0007669"/>
    <property type="project" value="TreeGrafter"/>
</dbReference>
<keyword evidence="11" id="KW-1185">Reference proteome</keyword>
<feature type="region of interest" description="Disordered" evidence="9">
    <location>
        <begin position="406"/>
        <end position="428"/>
    </location>
</feature>
<evidence type="ECO:0000256" key="3">
    <source>
        <dbReference type="ARBA" id="ARBA00017770"/>
    </source>
</evidence>
<dbReference type="AlphaFoldDB" id="A0AAJ7SFK1"/>
<keyword evidence="7" id="KW-0862">Zinc</keyword>
<evidence type="ECO:0000313" key="11">
    <source>
        <dbReference type="Proteomes" id="UP000694867"/>
    </source>
</evidence>
<protein>
    <recommendedName>
        <fullName evidence="3">Protein MCM10 homolog</fullName>
    </recommendedName>
</protein>
<dbReference type="InterPro" id="IPR040184">
    <property type="entry name" value="Mcm10"/>
</dbReference>
<dbReference type="SMART" id="SM01280">
    <property type="entry name" value="Mcm10"/>
    <property type="match status" value="1"/>
</dbReference>
<evidence type="ECO:0000256" key="5">
    <source>
        <dbReference type="ARBA" id="ARBA00022723"/>
    </source>
</evidence>
<dbReference type="InterPro" id="IPR015411">
    <property type="entry name" value="Rep_factor_Mcm10_C"/>
</dbReference>
<dbReference type="InterPro" id="IPR015408">
    <property type="entry name" value="Znf_Mcm10/DnaG"/>
</dbReference>
<feature type="compositionally biased region" description="Basic and acidic residues" evidence="9">
    <location>
        <begin position="600"/>
        <end position="609"/>
    </location>
</feature>
<sequence>MDDDIDILADLVDEDLDELENDLASAPSPEKPISSPQNPEVRLSVAAAEEESETLRVEIPRQPDEQQEAELPQEKNVQSPKTSEGFLERENDASSLASASKPSREQAAQNGDDELNSQSQGLDGHTGLTDCSSDDDDYLNSTGKQVNDILRRKELEKRKRENPFKPAMSAKEQEGWTKIKAAGCSEKKVEVQTDPFSGIRVRNPVISSDALGIKMSGRKMIKISTVASYLQRMKNQDEDWVTIGVVVGRSDPKSSSKSGKLFSIIKLGDLKNLETAVQLFLFGDVHIELWQKLREGRVIGLLNPKALPHREGSQDTAITIDYSGKLLEIGDAQDFATCQGRAKSGQKCRNVVNKSQCAFCVYHVKAEFNKMSTLRPEIQSSYSGADPNRLKKAVFEATGGVYGVPKGMTTAESRASMRPRGSTNAERKQKETLILQSLSLKRKADAELENLMARKKSGATQQPRDPTAEFMEERLKYQGPGARCMRLALGKEETPSHVQKQQNGVITSKVFSPGDMLRQHAARQKLLARTPVLSGRPGAMIDLLSPTRSPKTSRVRAEKALDVLKKKGVTLTGEDPNAVRKAVDKEKILKKIESTPPASSKKDTNENEAHAAVTPKSKKRMVLGREVDDDDVKKLLSTKSNHQHEIDQAEDEAKAAYFAKLEKKEALEQKMCSIMSVKVKVVSCSVCNYTAVTASELCRKEGHPTKTHDATKRFFQCQDCKNRTVSFSKLPSKPCRRCGGSSWNRVAMWSEREGPKMDYEILKVRGEEKKFIDSI</sequence>
<evidence type="ECO:0000256" key="8">
    <source>
        <dbReference type="ARBA" id="ARBA00023242"/>
    </source>
</evidence>
<keyword evidence="6" id="KW-0863">Zinc-finger</keyword>
<keyword evidence="4" id="KW-0235">DNA replication</keyword>
<organism evidence="11 12">
    <name type="scientific">Galendromus occidentalis</name>
    <name type="common">western predatory mite</name>
    <dbReference type="NCBI Taxonomy" id="34638"/>
    <lineage>
        <taxon>Eukaryota</taxon>
        <taxon>Metazoa</taxon>
        <taxon>Ecdysozoa</taxon>
        <taxon>Arthropoda</taxon>
        <taxon>Chelicerata</taxon>
        <taxon>Arachnida</taxon>
        <taxon>Acari</taxon>
        <taxon>Parasitiformes</taxon>
        <taxon>Mesostigmata</taxon>
        <taxon>Gamasina</taxon>
        <taxon>Phytoseioidea</taxon>
        <taxon>Phytoseiidae</taxon>
        <taxon>Typhlodrominae</taxon>
        <taxon>Galendromus</taxon>
    </lineage>
</organism>
<dbReference type="GO" id="GO:0006270">
    <property type="term" value="P:DNA replication initiation"/>
    <property type="evidence" value="ECO:0007669"/>
    <property type="project" value="InterPro"/>
</dbReference>
<dbReference type="InterPro" id="IPR012340">
    <property type="entry name" value="NA-bd_OB-fold"/>
</dbReference>
<evidence type="ECO:0000259" key="10">
    <source>
        <dbReference type="SMART" id="SM01280"/>
    </source>
</evidence>
<evidence type="ECO:0000256" key="7">
    <source>
        <dbReference type="ARBA" id="ARBA00022833"/>
    </source>
</evidence>
<dbReference type="RefSeq" id="XP_028967838.1">
    <property type="nucleotide sequence ID" value="XM_029112005.1"/>
</dbReference>
<dbReference type="PANTHER" id="PTHR13454:SF11">
    <property type="entry name" value="PROTEIN MCM10 HOMOLOG"/>
    <property type="match status" value="1"/>
</dbReference>
<dbReference type="CTD" id="55388"/>
<evidence type="ECO:0000256" key="6">
    <source>
        <dbReference type="ARBA" id="ARBA00022771"/>
    </source>
</evidence>
<reference evidence="12" key="1">
    <citation type="submission" date="2025-08" db="UniProtKB">
        <authorList>
            <consortium name="RefSeq"/>
        </authorList>
    </citation>
    <scope>IDENTIFICATION</scope>
</reference>
<evidence type="ECO:0000256" key="4">
    <source>
        <dbReference type="ARBA" id="ARBA00022705"/>
    </source>
</evidence>
<dbReference type="GO" id="GO:0003697">
    <property type="term" value="F:single-stranded DNA binding"/>
    <property type="evidence" value="ECO:0007669"/>
    <property type="project" value="InterPro"/>
</dbReference>
<name>A0AAJ7SFK1_9ACAR</name>
<accession>A0AAJ7SFK1</accession>
<dbReference type="GO" id="GO:0008270">
    <property type="term" value="F:zinc ion binding"/>
    <property type="evidence" value="ECO:0007669"/>
    <property type="project" value="UniProtKB-KW"/>
</dbReference>
<evidence type="ECO:0000256" key="2">
    <source>
        <dbReference type="ARBA" id="ARBA00009679"/>
    </source>
</evidence>
<dbReference type="Gene3D" id="2.40.50.140">
    <property type="entry name" value="Nucleic acid-binding proteins"/>
    <property type="match status" value="1"/>
</dbReference>
<evidence type="ECO:0000313" key="12">
    <source>
        <dbReference type="RefSeq" id="XP_028967838.1"/>
    </source>
</evidence>
<feature type="region of interest" description="Disordered" evidence="9">
    <location>
        <begin position="20"/>
        <end position="144"/>
    </location>
</feature>
<dbReference type="Pfam" id="PF22379">
    <property type="entry name" value="OB_MCM10"/>
    <property type="match status" value="1"/>
</dbReference>
<evidence type="ECO:0000256" key="9">
    <source>
        <dbReference type="SAM" id="MobiDB-lite"/>
    </source>
</evidence>
<keyword evidence="8" id="KW-0539">Nucleus</keyword>
<feature type="region of interest" description="Disordered" evidence="9">
    <location>
        <begin position="590"/>
        <end position="620"/>
    </location>
</feature>
<dbReference type="GeneID" id="100905198"/>
<keyword evidence="5" id="KW-0479">Metal-binding</keyword>
<feature type="domain" description="Replication factor Mcm10 C-terminal" evidence="10">
    <location>
        <begin position="402"/>
        <end position="774"/>
    </location>
</feature>
<proteinExistence type="inferred from homology"/>
<dbReference type="Proteomes" id="UP000694867">
    <property type="component" value="Unplaced"/>
</dbReference>
<dbReference type="GO" id="GO:0043596">
    <property type="term" value="C:nuclear replication fork"/>
    <property type="evidence" value="ECO:0007669"/>
    <property type="project" value="TreeGrafter"/>
</dbReference>
<feature type="compositionally biased region" description="Basic and acidic residues" evidence="9">
    <location>
        <begin position="53"/>
        <end position="64"/>
    </location>
</feature>
<comment type="similarity">
    <text evidence="2">Belongs to the MCM10 family.</text>
</comment>
<dbReference type="InterPro" id="IPR056791">
    <property type="entry name" value="Znf_Mcm10_C"/>
</dbReference>